<comment type="similarity">
    <text evidence="3 11">Belongs to the TOP6A family.</text>
</comment>
<dbReference type="Gene3D" id="3.40.1360.10">
    <property type="match status" value="1"/>
</dbReference>
<keyword evidence="9 11" id="KW-0238">DNA-binding</keyword>
<comment type="function">
    <text evidence="11">Relaxes both positive and negative superturns and exhibits a strong decatenase activity.</text>
</comment>
<evidence type="ECO:0000256" key="1">
    <source>
        <dbReference type="ARBA" id="ARBA00000185"/>
    </source>
</evidence>
<evidence type="ECO:0000256" key="9">
    <source>
        <dbReference type="ARBA" id="ARBA00023125"/>
    </source>
</evidence>
<dbReference type="PROSITE" id="PS52041">
    <property type="entry name" value="TOPO_IIB"/>
    <property type="match status" value="1"/>
</dbReference>
<feature type="domain" description="Topoisomerase 6 subunit A/Spo11 TOPRIM" evidence="14">
    <location>
        <begin position="208"/>
        <end position="378"/>
    </location>
</feature>
<keyword evidence="5 11" id="KW-0547">Nucleotide-binding</keyword>
<dbReference type="PANTHER" id="PTHR10848:SF0">
    <property type="entry name" value="MEIOTIC RECOMBINATION PROTEIN SPO11"/>
    <property type="match status" value="1"/>
</dbReference>
<feature type="domain" description="Type II DNA topoisomerase VI subunit A all-beta" evidence="13">
    <location>
        <begin position="164"/>
        <end position="205"/>
    </location>
</feature>
<keyword evidence="16" id="KW-1185">Reference proteome</keyword>
<evidence type="ECO:0000256" key="8">
    <source>
        <dbReference type="ARBA" id="ARBA00023029"/>
    </source>
</evidence>
<dbReference type="GO" id="GO:0005694">
    <property type="term" value="C:chromosome"/>
    <property type="evidence" value="ECO:0007669"/>
    <property type="project" value="InterPro"/>
</dbReference>
<keyword evidence="8 11" id="KW-0799">Topoisomerase</keyword>
<feature type="binding site" evidence="11">
    <location>
        <position position="213"/>
    </location>
    <ligand>
        <name>Mg(2+)</name>
        <dbReference type="ChEBI" id="CHEBI:18420"/>
    </ligand>
</feature>
<evidence type="ECO:0000259" key="14">
    <source>
        <dbReference type="Pfam" id="PF21180"/>
    </source>
</evidence>
<dbReference type="SUPFAM" id="SSF56726">
    <property type="entry name" value="DNA topoisomerase IV, alpha subunit"/>
    <property type="match status" value="1"/>
</dbReference>
<dbReference type="HAMAP" id="MF_00132">
    <property type="entry name" value="Top6A"/>
    <property type="match status" value="1"/>
</dbReference>
<evidence type="ECO:0000259" key="13">
    <source>
        <dbReference type="Pfam" id="PF20768"/>
    </source>
</evidence>
<name>A0A518DUQ2_9BACT</name>
<dbReference type="OrthoDB" id="9765691at2"/>
<dbReference type="PRINTS" id="PR01552">
    <property type="entry name" value="TPISMRASE6A"/>
</dbReference>
<organism evidence="15 16">
    <name type="scientific">Lignipirellula cremea</name>
    <dbReference type="NCBI Taxonomy" id="2528010"/>
    <lineage>
        <taxon>Bacteria</taxon>
        <taxon>Pseudomonadati</taxon>
        <taxon>Planctomycetota</taxon>
        <taxon>Planctomycetia</taxon>
        <taxon>Pirellulales</taxon>
        <taxon>Pirellulaceae</taxon>
        <taxon>Lignipirellula</taxon>
    </lineage>
</organism>
<dbReference type="GO" id="GO:0000287">
    <property type="term" value="F:magnesium ion binding"/>
    <property type="evidence" value="ECO:0007669"/>
    <property type="project" value="UniProtKB-UniRule"/>
</dbReference>
<dbReference type="GO" id="GO:0003918">
    <property type="term" value="F:DNA topoisomerase type II (double strand cut, ATP-hydrolyzing) activity"/>
    <property type="evidence" value="ECO:0007669"/>
    <property type="project" value="UniProtKB-UniRule"/>
</dbReference>
<comment type="cofactor">
    <cofactor evidence="2 11">
        <name>Mg(2+)</name>
        <dbReference type="ChEBI" id="CHEBI:18420"/>
    </cofactor>
</comment>
<evidence type="ECO:0000313" key="15">
    <source>
        <dbReference type="EMBL" id="QDU95566.1"/>
    </source>
</evidence>
<evidence type="ECO:0000256" key="3">
    <source>
        <dbReference type="ARBA" id="ARBA00006559"/>
    </source>
</evidence>
<dbReference type="Gene3D" id="1.10.10.10">
    <property type="entry name" value="Winged helix-like DNA-binding domain superfamily/Winged helix DNA-binding domain"/>
    <property type="match status" value="1"/>
</dbReference>
<gene>
    <name evidence="11" type="primary">top6A</name>
    <name evidence="15" type="ORF">Pla8534_33820</name>
</gene>
<evidence type="ECO:0000256" key="6">
    <source>
        <dbReference type="ARBA" id="ARBA00022840"/>
    </source>
</evidence>
<dbReference type="PRINTS" id="PR01550">
    <property type="entry name" value="TOP6AFAMILY"/>
</dbReference>
<reference evidence="15 16" key="1">
    <citation type="submission" date="2019-02" db="EMBL/GenBank/DDBJ databases">
        <title>Deep-cultivation of Planctomycetes and their phenomic and genomic characterization uncovers novel biology.</title>
        <authorList>
            <person name="Wiegand S."/>
            <person name="Jogler M."/>
            <person name="Boedeker C."/>
            <person name="Pinto D."/>
            <person name="Vollmers J."/>
            <person name="Rivas-Marin E."/>
            <person name="Kohn T."/>
            <person name="Peeters S.H."/>
            <person name="Heuer A."/>
            <person name="Rast P."/>
            <person name="Oberbeckmann S."/>
            <person name="Bunk B."/>
            <person name="Jeske O."/>
            <person name="Meyerdierks A."/>
            <person name="Storesund J.E."/>
            <person name="Kallscheuer N."/>
            <person name="Luecker S."/>
            <person name="Lage O.M."/>
            <person name="Pohl T."/>
            <person name="Merkel B.J."/>
            <person name="Hornburger P."/>
            <person name="Mueller R.-W."/>
            <person name="Bruemmer F."/>
            <person name="Labrenz M."/>
            <person name="Spormann A.M."/>
            <person name="Op den Camp H."/>
            <person name="Overmann J."/>
            <person name="Amann R."/>
            <person name="Jetten M.S.M."/>
            <person name="Mascher T."/>
            <person name="Medema M.H."/>
            <person name="Devos D.P."/>
            <person name="Kaster A.-K."/>
            <person name="Ovreas L."/>
            <person name="Rohde M."/>
            <person name="Galperin M.Y."/>
            <person name="Jogler C."/>
        </authorList>
    </citation>
    <scope>NUCLEOTIDE SEQUENCE [LARGE SCALE GENOMIC DNA]</scope>
    <source>
        <strain evidence="15 16">Pla85_3_4</strain>
    </source>
</reference>
<keyword evidence="7 11" id="KW-0460">Magnesium</keyword>
<evidence type="ECO:0000256" key="11">
    <source>
        <dbReference type="HAMAP-Rule" id="MF_00132"/>
    </source>
</evidence>
<dbReference type="InterPro" id="IPR013049">
    <property type="entry name" value="Spo11/TopoVI_A_N"/>
</dbReference>
<dbReference type="InterPro" id="IPR034136">
    <property type="entry name" value="TOPRIM_Topo6A/Spo11"/>
</dbReference>
<dbReference type="Pfam" id="PF20768">
    <property type="entry name" value="Topo_VI_alpha"/>
    <property type="match status" value="1"/>
</dbReference>
<dbReference type="GO" id="GO:0006260">
    <property type="term" value="P:DNA replication"/>
    <property type="evidence" value="ECO:0007669"/>
    <property type="project" value="UniProtKB-UniRule"/>
</dbReference>
<keyword evidence="4 11" id="KW-0479">Metal-binding</keyword>
<dbReference type="InterPro" id="IPR002815">
    <property type="entry name" value="Spo11/TopoVI_A"/>
</dbReference>
<dbReference type="GO" id="GO:0003677">
    <property type="term" value="F:DNA binding"/>
    <property type="evidence" value="ECO:0007669"/>
    <property type="project" value="UniProtKB-UniRule"/>
</dbReference>
<evidence type="ECO:0000256" key="4">
    <source>
        <dbReference type="ARBA" id="ARBA00022723"/>
    </source>
</evidence>
<keyword evidence="10 11" id="KW-0413">Isomerase</keyword>
<feature type="domain" description="Spo11/DNA topoisomerase VI subunit A N-terminal" evidence="12">
    <location>
        <begin position="89"/>
        <end position="156"/>
    </location>
</feature>
<evidence type="ECO:0000256" key="7">
    <source>
        <dbReference type="ARBA" id="ARBA00022842"/>
    </source>
</evidence>
<dbReference type="Pfam" id="PF21180">
    <property type="entry name" value="TOP6A-Spo11_Toprim"/>
    <property type="match status" value="1"/>
</dbReference>
<evidence type="ECO:0000313" key="16">
    <source>
        <dbReference type="Proteomes" id="UP000317648"/>
    </source>
</evidence>
<protein>
    <recommendedName>
        <fullName evidence="11">Type 2 DNA topoisomerase 6 subunit A</fullName>
        <ecNumber evidence="11">5.6.2.2</ecNumber>
    </recommendedName>
    <alternativeName>
        <fullName evidence="11">Type II DNA topoisomerase VI subunit A</fullName>
    </alternativeName>
</protein>
<dbReference type="KEGG" id="lcre:Pla8534_33820"/>
<sequence length="385" mass="44067">MAKKKTAKKATQAVARPPVELSERDIRTLEQLGKLADDVVGRATGRQELRLDIPTRALSNVRYNKSKGFLEMGKNTNQRQLFNLSQAKSYMQTMLVSRGCKDLIDQGKNTSIRGLFYLLKHTIAGAKEDTFATQGECDPIIEDVEVLLDSLREELHLFAQSKGVMVGNIVLRDNGDQIDCARMGSGGYAVPSIVEPESIQFEKCDAKFILHVEKDTVWQRFNEDKFWRTHNCILIHGGGQPPRGVRRLLHRLHNELKLPLYCVLDNDPWGYYIYSVIKQGSINLAFESKRMAIPDAKFLGLRSIDFERCDLSDSVTIDLNEKDVVRAKQIAKYPWFEGKPKWQREIKKMLENGFKLEVEALISKDISYVTEQYVPERLANRDWLD</sequence>
<evidence type="ECO:0000256" key="2">
    <source>
        <dbReference type="ARBA" id="ARBA00001946"/>
    </source>
</evidence>
<dbReference type="Pfam" id="PF04406">
    <property type="entry name" value="TP6A_N"/>
    <property type="match status" value="1"/>
</dbReference>
<evidence type="ECO:0000256" key="10">
    <source>
        <dbReference type="ARBA" id="ARBA00023235"/>
    </source>
</evidence>
<dbReference type="RefSeq" id="WP_145054287.1">
    <property type="nucleotide sequence ID" value="NZ_CP036433.1"/>
</dbReference>
<evidence type="ECO:0000256" key="5">
    <source>
        <dbReference type="ARBA" id="ARBA00022741"/>
    </source>
</evidence>
<dbReference type="EMBL" id="CP036433">
    <property type="protein sequence ID" value="QDU95566.1"/>
    <property type="molecule type" value="Genomic_DNA"/>
</dbReference>
<dbReference type="GO" id="GO:0006265">
    <property type="term" value="P:DNA topological change"/>
    <property type="evidence" value="ECO:0007669"/>
    <property type="project" value="UniProtKB-UniRule"/>
</dbReference>
<comment type="subunit">
    <text evidence="11">Homodimer. Heterotetramer of two Top6A and two Top6B chains.</text>
</comment>
<accession>A0A518DUQ2</accession>
<feature type="binding site" evidence="11">
    <location>
        <position position="265"/>
    </location>
    <ligand>
        <name>Mg(2+)</name>
        <dbReference type="ChEBI" id="CHEBI:18420"/>
    </ligand>
</feature>
<dbReference type="EC" id="5.6.2.2" evidence="11"/>
<feature type="active site" description="O-(5'-phospho-DNA)-tyrosine intermediate" evidence="11">
    <location>
        <position position="117"/>
    </location>
</feature>
<dbReference type="InterPro" id="IPR004085">
    <property type="entry name" value="TopoVI_A"/>
</dbReference>
<comment type="catalytic activity">
    <reaction evidence="1 11">
        <text>ATP-dependent breakage, passage and rejoining of double-stranded DNA.</text>
        <dbReference type="EC" id="5.6.2.2"/>
    </reaction>
</comment>
<keyword evidence="6 11" id="KW-0067">ATP-binding</keyword>
<dbReference type="CDD" id="cd00223">
    <property type="entry name" value="TOPRIM_TopoIIB_SPO"/>
    <property type="match status" value="1"/>
</dbReference>
<dbReference type="PANTHER" id="PTHR10848">
    <property type="entry name" value="MEIOTIC RECOMBINATION PROTEIN SPO11"/>
    <property type="match status" value="1"/>
</dbReference>
<dbReference type="NCBIfam" id="NF003333">
    <property type="entry name" value="PRK04342.1-2"/>
    <property type="match status" value="1"/>
</dbReference>
<dbReference type="InterPro" id="IPR049333">
    <property type="entry name" value="Topo_VI_alpha"/>
</dbReference>
<proteinExistence type="inferred from homology"/>
<dbReference type="GO" id="GO:0005524">
    <property type="term" value="F:ATP binding"/>
    <property type="evidence" value="ECO:0007669"/>
    <property type="project" value="UniProtKB-KW"/>
</dbReference>
<dbReference type="Proteomes" id="UP000317648">
    <property type="component" value="Chromosome"/>
</dbReference>
<dbReference type="AlphaFoldDB" id="A0A518DUQ2"/>
<evidence type="ECO:0000259" key="12">
    <source>
        <dbReference type="Pfam" id="PF04406"/>
    </source>
</evidence>
<dbReference type="InterPro" id="IPR036078">
    <property type="entry name" value="Spo11/TopoVI_A_sf"/>
</dbReference>
<dbReference type="InterPro" id="IPR036388">
    <property type="entry name" value="WH-like_DNA-bd_sf"/>
</dbReference>